<name>A0A482XFE3_LAOST</name>
<dbReference type="GO" id="GO:0031397">
    <property type="term" value="P:negative regulation of protein ubiquitination"/>
    <property type="evidence" value="ECO:0007669"/>
    <property type="project" value="TreeGrafter"/>
</dbReference>
<evidence type="ECO:0008006" key="11">
    <source>
        <dbReference type="Google" id="ProtNLM"/>
    </source>
</evidence>
<dbReference type="InterPro" id="IPR009060">
    <property type="entry name" value="UBA-like_sf"/>
</dbReference>
<sequence>MSSSADVQMLIEMGFTKDKAEKALSVTGNQGVEPAMEWLLAHGDEVSVSNSAESGDQSSSNAQVGNTSSAPEIESAAEQVAKSLKCNECGKLFATQLEVEFHATKSGHSDFSESTEEKRPLTEEEKAEQLRKLEEKMKQKRREREEQEKQEAIERERNRIRSGKEMAAAKKKLEDEEIKKIVEQRKREKEEDRLAKERVRQQIEQDKLERKKKFEGAAADTKAAPAAVAPAPAIPAAVTPQPAKDYSQTRLQIRLTNGTALTHTFGSKEQLAAVRLFIHLNRKDGNTREFSLMTNFPKKVFTEEDYDKPLDVLGLVPSAVLILTNK</sequence>
<dbReference type="GO" id="GO:0032435">
    <property type="term" value="P:negative regulation of proteasomal ubiquitin-dependent protein catabolic process"/>
    <property type="evidence" value="ECO:0007669"/>
    <property type="project" value="TreeGrafter"/>
</dbReference>
<dbReference type="PANTHER" id="PTHR46340:SF1">
    <property type="entry name" value="UBX DOMAIN-CONTAINING PROTEIN 1"/>
    <property type="match status" value="1"/>
</dbReference>
<dbReference type="InterPro" id="IPR029071">
    <property type="entry name" value="Ubiquitin-like_domsf"/>
</dbReference>
<evidence type="ECO:0000313" key="10">
    <source>
        <dbReference type="Proteomes" id="UP000291343"/>
    </source>
</evidence>
<dbReference type="GO" id="GO:1903094">
    <property type="term" value="P:negative regulation of protein K48-linked deubiquitination"/>
    <property type="evidence" value="ECO:0007669"/>
    <property type="project" value="TreeGrafter"/>
</dbReference>
<feature type="region of interest" description="Disordered" evidence="5">
    <location>
        <begin position="43"/>
        <end position="79"/>
    </location>
</feature>
<comment type="subcellular location">
    <subcellularLocation>
        <location evidence="1">Cytoplasm</location>
    </subcellularLocation>
</comment>
<dbReference type="FunFam" id="1.10.8.10:FF:000044">
    <property type="entry name" value="UBX domain-containing protein 1"/>
    <property type="match status" value="1"/>
</dbReference>
<dbReference type="AlphaFoldDB" id="A0A482XFE3"/>
<comment type="caution">
    <text evidence="9">The sequence shown here is derived from an EMBL/GenBank/DDBJ whole genome shotgun (WGS) entry which is preliminary data.</text>
</comment>
<dbReference type="CDD" id="cd01772">
    <property type="entry name" value="UBX_UBXN1"/>
    <property type="match status" value="1"/>
</dbReference>
<dbReference type="PROSITE" id="PS00028">
    <property type="entry name" value="ZINC_FINGER_C2H2_1"/>
    <property type="match status" value="1"/>
</dbReference>
<evidence type="ECO:0000259" key="6">
    <source>
        <dbReference type="PROSITE" id="PS50030"/>
    </source>
</evidence>
<reference evidence="9 10" key="1">
    <citation type="journal article" date="2017" name="Gigascience">
        <title>Genome sequence of the small brown planthopper, Laodelphax striatellus.</title>
        <authorList>
            <person name="Zhu J."/>
            <person name="Jiang F."/>
            <person name="Wang X."/>
            <person name="Yang P."/>
            <person name="Bao Y."/>
            <person name="Zhao W."/>
            <person name="Wang W."/>
            <person name="Lu H."/>
            <person name="Wang Q."/>
            <person name="Cui N."/>
            <person name="Li J."/>
            <person name="Chen X."/>
            <person name="Luo L."/>
            <person name="Yu J."/>
            <person name="Kang L."/>
            <person name="Cui F."/>
        </authorList>
    </citation>
    <scope>NUCLEOTIDE SEQUENCE [LARGE SCALE GENOMIC DNA]</scope>
    <source>
        <strain evidence="9">Lst14</strain>
    </source>
</reference>
<gene>
    <name evidence="9" type="ORF">LSTR_LSTR002276</name>
</gene>
<feature type="region of interest" description="Disordered" evidence="5">
    <location>
        <begin position="103"/>
        <end position="178"/>
    </location>
</feature>
<dbReference type="PROSITE" id="PS50157">
    <property type="entry name" value="ZINC_FINGER_C2H2_2"/>
    <property type="match status" value="1"/>
</dbReference>
<keyword evidence="4" id="KW-0863">Zinc-finger</keyword>
<dbReference type="GO" id="GO:0036435">
    <property type="term" value="F:K48-linked polyubiquitin modification-dependent protein binding"/>
    <property type="evidence" value="ECO:0007669"/>
    <property type="project" value="TreeGrafter"/>
</dbReference>
<feature type="domain" description="UBA" evidence="6">
    <location>
        <begin position="1"/>
        <end position="42"/>
    </location>
</feature>
<evidence type="ECO:0000313" key="9">
    <source>
        <dbReference type="EMBL" id="RZF44503.1"/>
    </source>
</evidence>
<dbReference type="GO" id="GO:0005634">
    <property type="term" value="C:nucleus"/>
    <property type="evidence" value="ECO:0007669"/>
    <property type="project" value="TreeGrafter"/>
</dbReference>
<organism evidence="9 10">
    <name type="scientific">Laodelphax striatellus</name>
    <name type="common">Small brown planthopper</name>
    <name type="synonym">Delphax striatella</name>
    <dbReference type="NCBI Taxonomy" id="195883"/>
    <lineage>
        <taxon>Eukaryota</taxon>
        <taxon>Metazoa</taxon>
        <taxon>Ecdysozoa</taxon>
        <taxon>Arthropoda</taxon>
        <taxon>Hexapoda</taxon>
        <taxon>Insecta</taxon>
        <taxon>Pterygota</taxon>
        <taxon>Neoptera</taxon>
        <taxon>Paraneoptera</taxon>
        <taxon>Hemiptera</taxon>
        <taxon>Auchenorrhyncha</taxon>
        <taxon>Fulgoroidea</taxon>
        <taxon>Delphacidae</taxon>
        <taxon>Criomorphinae</taxon>
        <taxon>Laodelphax</taxon>
    </lineage>
</organism>
<protein>
    <recommendedName>
        <fullName evidence="11">UBX domain-containing protein</fullName>
    </recommendedName>
</protein>
<dbReference type="InterPro" id="IPR015940">
    <property type="entry name" value="UBA"/>
</dbReference>
<dbReference type="EMBL" id="QKKF02010496">
    <property type="protein sequence ID" value="RZF44503.1"/>
    <property type="molecule type" value="Genomic_DNA"/>
</dbReference>
<dbReference type="GO" id="GO:0008270">
    <property type="term" value="F:zinc ion binding"/>
    <property type="evidence" value="ECO:0007669"/>
    <property type="project" value="UniProtKB-KW"/>
</dbReference>
<dbReference type="PROSITE" id="PS50033">
    <property type="entry name" value="UBX"/>
    <property type="match status" value="1"/>
</dbReference>
<dbReference type="PROSITE" id="PS50030">
    <property type="entry name" value="UBA"/>
    <property type="match status" value="1"/>
</dbReference>
<dbReference type="OrthoDB" id="10254930at2759"/>
<dbReference type="Gene3D" id="1.10.8.10">
    <property type="entry name" value="DNA helicase RuvA subunit, C-terminal domain"/>
    <property type="match status" value="1"/>
</dbReference>
<dbReference type="InterPro" id="IPR041923">
    <property type="entry name" value="UBA_UBXN1"/>
</dbReference>
<feature type="domain" description="UBX" evidence="7">
    <location>
        <begin position="244"/>
        <end position="323"/>
    </location>
</feature>
<accession>A0A482XFE3</accession>
<evidence type="ECO:0000256" key="1">
    <source>
        <dbReference type="ARBA" id="ARBA00004496"/>
    </source>
</evidence>
<dbReference type="InParanoid" id="A0A482XFE3"/>
<evidence type="ECO:0000256" key="2">
    <source>
        <dbReference type="ARBA" id="ARBA00022490"/>
    </source>
</evidence>
<evidence type="ECO:0000256" key="4">
    <source>
        <dbReference type="PROSITE-ProRule" id="PRU00042"/>
    </source>
</evidence>
<dbReference type="SMART" id="SM00165">
    <property type="entry name" value="UBA"/>
    <property type="match status" value="1"/>
</dbReference>
<dbReference type="SUPFAM" id="SSF54236">
    <property type="entry name" value="Ubiquitin-like"/>
    <property type="match status" value="1"/>
</dbReference>
<feature type="domain" description="C2H2-type" evidence="8">
    <location>
        <begin position="84"/>
        <end position="113"/>
    </location>
</feature>
<keyword evidence="4" id="KW-0862">Zinc</keyword>
<keyword evidence="2" id="KW-0963">Cytoplasm</keyword>
<keyword evidence="4" id="KW-0479">Metal-binding</keyword>
<dbReference type="STRING" id="195883.A0A482XFE3"/>
<dbReference type="InterPro" id="IPR013087">
    <property type="entry name" value="Znf_C2H2_type"/>
</dbReference>
<feature type="compositionally biased region" description="Polar residues" evidence="5">
    <location>
        <begin position="47"/>
        <end position="70"/>
    </location>
</feature>
<dbReference type="SUPFAM" id="SSF46934">
    <property type="entry name" value="UBA-like"/>
    <property type="match status" value="1"/>
</dbReference>
<keyword evidence="10" id="KW-1185">Reference proteome</keyword>
<evidence type="ECO:0000256" key="3">
    <source>
        <dbReference type="ARBA" id="ARBA00023054"/>
    </source>
</evidence>
<dbReference type="PANTHER" id="PTHR46340">
    <property type="entry name" value="UBX DOMAIN-CONTAINING PROTEIN 1"/>
    <property type="match status" value="1"/>
</dbReference>
<evidence type="ECO:0000259" key="7">
    <source>
        <dbReference type="PROSITE" id="PS50033"/>
    </source>
</evidence>
<evidence type="ECO:0000259" key="8">
    <source>
        <dbReference type="PROSITE" id="PS50157"/>
    </source>
</evidence>
<proteinExistence type="predicted"/>
<dbReference type="Pfam" id="PF22562">
    <property type="entry name" value="UBA_7"/>
    <property type="match status" value="1"/>
</dbReference>
<evidence type="ECO:0000256" key="5">
    <source>
        <dbReference type="SAM" id="MobiDB-lite"/>
    </source>
</evidence>
<dbReference type="FunCoup" id="A0A482XFE3">
    <property type="interactions" value="1872"/>
</dbReference>
<dbReference type="InterPro" id="IPR001012">
    <property type="entry name" value="UBX_dom"/>
</dbReference>
<dbReference type="SMR" id="A0A482XFE3"/>
<keyword evidence="3" id="KW-0175">Coiled coil</keyword>
<dbReference type="Gene3D" id="3.10.20.90">
    <property type="entry name" value="Phosphatidylinositol 3-kinase Catalytic Subunit, Chain A, domain 1"/>
    <property type="match status" value="1"/>
</dbReference>
<dbReference type="Pfam" id="PF00789">
    <property type="entry name" value="UBX"/>
    <property type="match status" value="1"/>
</dbReference>
<dbReference type="GO" id="GO:0005737">
    <property type="term" value="C:cytoplasm"/>
    <property type="evidence" value="ECO:0007669"/>
    <property type="project" value="UniProtKB-SubCell"/>
</dbReference>
<dbReference type="CDD" id="cd14302">
    <property type="entry name" value="UBA_UBXN1"/>
    <property type="match status" value="1"/>
</dbReference>
<dbReference type="SMART" id="SM00166">
    <property type="entry name" value="UBX"/>
    <property type="match status" value="1"/>
</dbReference>
<dbReference type="Proteomes" id="UP000291343">
    <property type="component" value="Unassembled WGS sequence"/>
</dbReference>